<dbReference type="PANTHER" id="PTHR43039">
    <property type="entry name" value="ESTERASE-RELATED"/>
    <property type="match status" value="1"/>
</dbReference>
<gene>
    <name evidence="2" type="ORF">KI387_038869</name>
</gene>
<dbReference type="InterPro" id="IPR029058">
    <property type="entry name" value="AB_hydrolase_fold"/>
</dbReference>
<dbReference type="AlphaFoldDB" id="A0AA38C674"/>
<proteinExistence type="inferred from homology"/>
<feature type="non-terminal residue" evidence="2">
    <location>
        <position position="1"/>
    </location>
</feature>
<sequence>FHIVLFDLICVGSVNPDYFDFQRYGYVEAYAEDLITIFDELGVEDCMFVGHSLFAMVGYMASIKRPSLFTKL</sequence>
<organism evidence="2 3">
    <name type="scientific">Taxus chinensis</name>
    <name type="common">Chinese yew</name>
    <name type="synonym">Taxus wallichiana var. chinensis</name>
    <dbReference type="NCBI Taxonomy" id="29808"/>
    <lineage>
        <taxon>Eukaryota</taxon>
        <taxon>Viridiplantae</taxon>
        <taxon>Streptophyta</taxon>
        <taxon>Embryophyta</taxon>
        <taxon>Tracheophyta</taxon>
        <taxon>Spermatophyta</taxon>
        <taxon>Pinopsida</taxon>
        <taxon>Pinidae</taxon>
        <taxon>Conifers II</taxon>
        <taxon>Cupressales</taxon>
        <taxon>Taxaceae</taxon>
        <taxon>Taxus</taxon>
    </lineage>
</organism>
<dbReference type="SUPFAM" id="SSF53474">
    <property type="entry name" value="alpha/beta-Hydrolases"/>
    <property type="match status" value="1"/>
</dbReference>
<evidence type="ECO:0000313" key="3">
    <source>
        <dbReference type="Proteomes" id="UP000824469"/>
    </source>
</evidence>
<evidence type="ECO:0008006" key="4">
    <source>
        <dbReference type="Google" id="ProtNLM"/>
    </source>
</evidence>
<comment type="caution">
    <text evidence="2">The sequence shown here is derived from an EMBL/GenBank/DDBJ whole genome shotgun (WGS) entry which is preliminary data.</text>
</comment>
<accession>A0AA38C674</accession>
<protein>
    <recommendedName>
        <fullName evidence="4">Hydrolase</fullName>
    </recommendedName>
</protein>
<keyword evidence="3" id="KW-1185">Reference proteome</keyword>
<dbReference type="EMBL" id="JAHRHJ020000011">
    <property type="protein sequence ID" value="KAH9295281.1"/>
    <property type="molecule type" value="Genomic_DNA"/>
</dbReference>
<dbReference type="Gene3D" id="3.40.50.1820">
    <property type="entry name" value="alpha/beta hydrolase"/>
    <property type="match status" value="1"/>
</dbReference>
<comment type="similarity">
    <text evidence="1">Belongs to the AB hydrolase superfamily.</text>
</comment>
<feature type="non-terminal residue" evidence="2">
    <location>
        <position position="72"/>
    </location>
</feature>
<evidence type="ECO:0000313" key="2">
    <source>
        <dbReference type="EMBL" id="KAH9295281.1"/>
    </source>
</evidence>
<evidence type="ECO:0000256" key="1">
    <source>
        <dbReference type="ARBA" id="ARBA00008645"/>
    </source>
</evidence>
<reference evidence="2 3" key="1">
    <citation type="journal article" date="2021" name="Nat. Plants">
        <title>The Taxus genome provides insights into paclitaxel biosynthesis.</title>
        <authorList>
            <person name="Xiong X."/>
            <person name="Gou J."/>
            <person name="Liao Q."/>
            <person name="Li Y."/>
            <person name="Zhou Q."/>
            <person name="Bi G."/>
            <person name="Li C."/>
            <person name="Du R."/>
            <person name="Wang X."/>
            <person name="Sun T."/>
            <person name="Guo L."/>
            <person name="Liang H."/>
            <person name="Lu P."/>
            <person name="Wu Y."/>
            <person name="Zhang Z."/>
            <person name="Ro D.K."/>
            <person name="Shang Y."/>
            <person name="Huang S."/>
            <person name="Yan J."/>
        </authorList>
    </citation>
    <scope>NUCLEOTIDE SEQUENCE [LARGE SCALE GENOMIC DNA]</scope>
    <source>
        <strain evidence="2">Ta-2019</strain>
    </source>
</reference>
<name>A0AA38C674_TAXCH</name>
<dbReference type="Proteomes" id="UP000824469">
    <property type="component" value="Unassembled WGS sequence"/>
</dbReference>